<feature type="non-terminal residue" evidence="2">
    <location>
        <position position="1"/>
    </location>
</feature>
<protein>
    <submittedName>
        <fullName evidence="2">Uncharacterized protein</fullName>
    </submittedName>
</protein>
<dbReference type="EMBL" id="CP133617">
    <property type="protein sequence ID" value="WMV33105.1"/>
    <property type="molecule type" value="Genomic_DNA"/>
</dbReference>
<dbReference type="Proteomes" id="UP001234989">
    <property type="component" value="Chromosome 6"/>
</dbReference>
<keyword evidence="3" id="KW-1185">Reference proteome</keyword>
<organism evidence="2 3">
    <name type="scientific">Solanum verrucosum</name>
    <dbReference type="NCBI Taxonomy" id="315347"/>
    <lineage>
        <taxon>Eukaryota</taxon>
        <taxon>Viridiplantae</taxon>
        <taxon>Streptophyta</taxon>
        <taxon>Embryophyta</taxon>
        <taxon>Tracheophyta</taxon>
        <taxon>Spermatophyta</taxon>
        <taxon>Magnoliopsida</taxon>
        <taxon>eudicotyledons</taxon>
        <taxon>Gunneridae</taxon>
        <taxon>Pentapetalae</taxon>
        <taxon>asterids</taxon>
        <taxon>lamiids</taxon>
        <taxon>Solanales</taxon>
        <taxon>Solanaceae</taxon>
        <taxon>Solanoideae</taxon>
        <taxon>Solaneae</taxon>
        <taxon>Solanum</taxon>
    </lineage>
</organism>
<reference evidence="2" key="1">
    <citation type="submission" date="2023-08" db="EMBL/GenBank/DDBJ databases">
        <title>A de novo genome assembly of Solanum verrucosum Schlechtendal, a Mexican diploid species geographically isolated from the other diploid A-genome species in potato relatives.</title>
        <authorList>
            <person name="Hosaka K."/>
        </authorList>
    </citation>
    <scope>NUCLEOTIDE SEQUENCE</scope>
    <source>
        <tissue evidence="2">Young leaves</tissue>
    </source>
</reference>
<evidence type="ECO:0000256" key="1">
    <source>
        <dbReference type="ARBA" id="ARBA00022884"/>
    </source>
</evidence>
<dbReference type="PANTHER" id="PTHR10501">
    <property type="entry name" value="U1 SMALL NUCLEAR RIBONUCLEOPROTEIN A/U2 SMALL NUCLEAR RIBONUCLEOPROTEIN B"/>
    <property type="match status" value="1"/>
</dbReference>
<evidence type="ECO:0000313" key="2">
    <source>
        <dbReference type="EMBL" id="WMV33105.1"/>
    </source>
</evidence>
<keyword evidence="1" id="KW-0694">RNA-binding</keyword>
<dbReference type="AlphaFoldDB" id="A0AAF0R5M2"/>
<gene>
    <name evidence="2" type="ORF">MTR67_026490</name>
</gene>
<dbReference type="GO" id="GO:0003723">
    <property type="term" value="F:RNA binding"/>
    <property type="evidence" value="ECO:0007669"/>
    <property type="project" value="UniProtKB-KW"/>
</dbReference>
<proteinExistence type="predicted"/>
<sequence length="164" mass="18206">KISSFQDGEANNYKGVGLAREAGGGIPSLLVRDPLPSECGPKLEPNRRAMVFMSRPREIPPLSPGASNTLYTEGTSSVQLQKRSSSYPLRHLKYIFRPFVGYIEVRLVRKESKYRGGDTLILGFVDLVDSMCATIALSAFQGDFFLNDNNPMSNFFIIPRKVSL</sequence>
<name>A0AAF0R5M2_SOLVR</name>
<evidence type="ECO:0000313" key="3">
    <source>
        <dbReference type="Proteomes" id="UP001234989"/>
    </source>
</evidence>
<accession>A0AAF0R5M2</accession>